<dbReference type="PANTHER" id="PTHR22955">
    <property type="entry name" value="RETROTRANSPOSON"/>
    <property type="match status" value="1"/>
</dbReference>
<evidence type="ECO:0000313" key="1">
    <source>
        <dbReference type="EnsemblMetazoa" id="PPA04858.1"/>
    </source>
</evidence>
<keyword evidence="2" id="KW-1185">Reference proteome</keyword>
<dbReference type="EnsemblMetazoa" id="PPA04858.1">
    <property type="protein sequence ID" value="PPA04858.1"/>
    <property type="gene ID" value="WBGene00094412"/>
</dbReference>
<protein>
    <submittedName>
        <fullName evidence="1">Uncharacterized protein</fullName>
    </submittedName>
</protein>
<proteinExistence type="predicted"/>
<name>A0A2A6BXZ4_PRIPA</name>
<accession>A0A2A6BXZ4</accession>
<sequence>MEYQTLAAKIVDLEAWLSNSNAQSSPHSNIVLPPITLQTFDGVDITKWPAYKYQLDMLILNQPQYNEVENGEWRICYVRSTLRGTALSLISTIPTNKDFLAKIIARLETEYSRPNLTQATLLQSLLKVQSKSHKLEDQLDTVRIMINLVHSISEDCGLDGLVMQQQIADRIHPRFIPVIWRRRSATLLESLELKQSARRGTVIVSSFSSFQLLPTSEPRQWPVARSHRNFQQLTRSR</sequence>
<reference evidence="2" key="1">
    <citation type="journal article" date="2008" name="Nat. Genet.">
        <title>The Pristionchus pacificus genome provides a unique perspective on nematode lifestyle and parasitism.</title>
        <authorList>
            <person name="Dieterich C."/>
            <person name="Clifton S.W."/>
            <person name="Schuster L.N."/>
            <person name="Chinwalla A."/>
            <person name="Delehaunty K."/>
            <person name="Dinkelacker I."/>
            <person name="Fulton L."/>
            <person name="Fulton R."/>
            <person name="Godfrey J."/>
            <person name="Minx P."/>
            <person name="Mitreva M."/>
            <person name="Roeseler W."/>
            <person name="Tian H."/>
            <person name="Witte H."/>
            <person name="Yang S.P."/>
            <person name="Wilson R.K."/>
            <person name="Sommer R.J."/>
        </authorList>
    </citation>
    <scope>NUCLEOTIDE SEQUENCE [LARGE SCALE GENOMIC DNA]</scope>
    <source>
        <strain evidence="2">PS312</strain>
    </source>
</reference>
<reference evidence="1" key="2">
    <citation type="submission" date="2022-06" db="UniProtKB">
        <authorList>
            <consortium name="EnsemblMetazoa"/>
        </authorList>
    </citation>
    <scope>IDENTIFICATION</scope>
    <source>
        <strain evidence="1">PS312</strain>
    </source>
</reference>
<dbReference type="PANTHER" id="PTHR22955:SF65">
    <property type="entry name" value="INTEGRASE CATALYTIC DOMAIN-CONTAINING PROTEIN"/>
    <property type="match status" value="1"/>
</dbReference>
<organism evidence="1 2">
    <name type="scientific">Pristionchus pacificus</name>
    <name type="common">Parasitic nematode worm</name>
    <dbReference type="NCBI Taxonomy" id="54126"/>
    <lineage>
        <taxon>Eukaryota</taxon>
        <taxon>Metazoa</taxon>
        <taxon>Ecdysozoa</taxon>
        <taxon>Nematoda</taxon>
        <taxon>Chromadorea</taxon>
        <taxon>Rhabditida</taxon>
        <taxon>Rhabditina</taxon>
        <taxon>Diplogasteromorpha</taxon>
        <taxon>Diplogasteroidea</taxon>
        <taxon>Neodiplogasteridae</taxon>
        <taxon>Pristionchus</taxon>
    </lineage>
</organism>
<dbReference type="AlphaFoldDB" id="A0A2A6BXZ4"/>
<evidence type="ECO:0000313" key="2">
    <source>
        <dbReference type="Proteomes" id="UP000005239"/>
    </source>
</evidence>
<accession>A0A8R1U658</accession>
<gene>
    <name evidence="1" type="primary">WBGene00094412</name>
</gene>
<dbReference type="Proteomes" id="UP000005239">
    <property type="component" value="Unassembled WGS sequence"/>
</dbReference>